<evidence type="ECO:0000256" key="3">
    <source>
        <dbReference type="ARBA" id="ARBA00022989"/>
    </source>
</evidence>
<feature type="transmembrane region" description="Helical" evidence="5">
    <location>
        <begin position="213"/>
        <end position="233"/>
    </location>
</feature>
<dbReference type="OrthoDB" id="2962993at2759"/>
<feature type="domain" description="Major facilitator superfamily (MFS) profile" evidence="6">
    <location>
        <begin position="57"/>
        <end position="483"/>
    </location>
</feature>
<name>A0A2I2GKZ4_9EURO</name>
<feature type="transmembrane region" description="Helical" evidence="5">
    <location>
        <begin position="289"/>
        <end position="307"/>
    </location>
</feature>
<evidence type="ECO:0000256" key="2">
    <source>
        <dbReference type="ARBA" id="ARBA00022692"/>
    </source>
</evidence>
<dbReference type="AlphaFoldDB" id="A0A2I2GKZ4"/>
<feature type="transmembrane region" description="Helical" evidence="5">
    <location>
        <begin position="183"/>
        <end position="207"/>
    </location>
</feature>
<dbReference type="InterPro" id="IPR020846">
    <property type="entry name" value="MFS_dom"/>
</dbReference>
<comment type="subcellular location">
    <subcellularLocation>
        <location evidence="1">Membrane</location>
        <topology evidence="1">Multi-pass membrane protein</topology>
    </subcellularLocation>
</comment>
<dbReference type="GeneID" id="36559851"/>
<evidence type="ECO:0000256" key="4">
    <source>
        <dbReference type="ARBA" id="ARBA00023136"/>
    </source>
</evidence>
<dbReference type="InterPro" id="IPR036259">
    <property type="entry name" value="MFS_trans_sf"/>
</dbReference>
<evidence type="ECO:0000313" key="8">
    <source>
        <dbReference type="Proteomes" id="UP000234275"/>
    </source>
</evidence>
<organism evidence="7 8">
    <name type="scientific">Aspergillus steynii IBT 23096</name>
    <dbReference type="NCBI Taxonomy" id="1392250"/>
    <lineage>
        <taxon>Eukaryota</taxon>
        <taxon>Fungi</taxon>
        <taxon>Dikarya</taxon>
        <taxon>Ascomycota</taxon>
        <taxon>Pezizomycotina</taxon>
        <taxon>Eurotiomycetes</taxon>
        <taxon>Eurotiomycetidae</taxon>
        <taxon>Eurotiales</taxon>
        <taxon>Aspergillaceae</taxon>
        <taxon>Aspergillus</taxon>
        <taxon>Aspergillus subgen. Circumdati</taxon>
    </lineage>
</organism>
<evidence type="ECO:0000256" key="1">
    <source>
        <dbReference type="ARBA" id="ARBA00004141"/>
    </source>
</evidence>
<dbReference type="Pfam" id="PF07690">
    <property type="entry name" value="MFS_1"/>
    <property type="match status" value="1"/>
</dbReference>
<keyword evidence="4 5" id="KW-0472">Membrane</keyword>
<keyword evidence="3 5" id="KW-1133">Transmembrane helix</keyword>
<dbReference type="InterPro" id="IPR011701">
    <property type="entry name" value="MFS"/>
</dbReference>
<sequence>MNHADPKSEEKPSTAVHDVSLQTYLTQYELELTADGQYIRWGSKNPHHPRNWGTARKVYDLMVITLMDLFVTAVSTAGTAAAKAADEEYQISQTLSIFLFVSVSLFGQLVGSLVFAPYSETFGRKKLYIGSGVLFSLGCVLIASVESLVGVVFGRAITGFLSAIPANILGGSIEDLYSSRKQAWWICIWSAASGLGLSLGPIMSVYITNSLGWRWVFYVYAIIVAAVTGLTLFMRESRPSLLLGRQVATLRKVTDMNTPPALNPDHVPDMQTFVQVVLVRPMQLFAEPIVMAVGMMAGGAFGLIYLFTEALQPIYESLGFSPEQASLSFVAIGIGILISPLTRLLDDHIFDMRVRAGLPLLPEHKLAGICIGAPAMAIGLWWFAWTIPPYASDLPWIVPTVPLVLIGYALNEYPTVCLGYLADSYLSFSASAVAVVTCIRAVLSATFPLFTAQMFSSLGANVASSILAILATVFCFIPPLFVRYGTRIRAKSRFARYSLQTYKENCIHPDEFIQDGD</sequence>
<feature type="transmembrane region" description="Helical" evidence="5">
    <location>
        <begin position="127"/>
        <end position="145"/>
    </location>
</feature>
<feature type="transmembrane region" description="Helical" evidence="5">
    <location>
        <begin position="151"/>
        <end position="171"/>
    </location>
</feature>
<comment type="caution">
    <text evidence="7">The sequence shown here is derived from an EMBL/GenBank/DDBJ whole genome shotgun (WGS) entry which is preliminary data.</text>
</comment>
<dbReference type="PANTHER" id="PTHR23502:SF157">
    <property type="entry name" value="MAJOR FACILITATOR SUPERFAMILY (MFS) PROFILE DOMAIN-CONTAINING PROTEIN-RELATED"/>
    <property type="match status" value="1"/>
</dbReference>
<dbReference type="SUPFAM" id="SSF103473">
    <property type="entry name" value="MFS general substrate transporter"/>
    <property type="match status" value="1"/>
</dbReference>
<dbReference type="EMBL" id="MSFO01000002">
    <property type="protein sequence ID" value="PLB53563.1"/>
    <property type="molecule type" value="Genomic_DNA"/>
</dbReference>
<keyword evidence="2 5" id="KW-0812">Transmembrane</keyword>
<dbReference type="VEuPathDB" id="FungiDB:P170DRAFT_463213"/>
<evidence type="ECO:0000313" key="7">
    <source>
        <dbReference type="EMBL" id="PLB53563.1"/>
    </source>
</evidence>
<dbReference type="PROSITE" id="PS50850">
    <property type="entry name" value="MFS"/>
    <property type="match status" value="1"/>
</dbReference>
<feature type="transmembrane region" description="Helical" evidence="5">
    <location>
        <begin position="94"/>
        <end position="115"/>
    </location>
</feature>
<feature type="transmembrane region" description="Helical" evidence="5">
    <location>
        <begin position="425"/>
        <end position="450"/>
    </location>
</feature>
<feature type="transmembrane region" description="Helical" evidence="5">
    <location>
        <begin position="396"/>
        <end position="413"/>
    </location>
</feature>
<dbReference type="GO" id="GO:0016020">
    <property type="term" value="C:membrane"/>
    <property type="evidence" value="ECO:0007669"/>
    <property type="project" value="UniProtKB-SubCell"/>
</dbReference>
<protein>
    <submittedName>
        <fullName evidence="7">MFS multidrug transporter</fullName>
    </submittedName>
</protein>
<feature type="transmembrane region" description="Helical" evidence="5">
    <location>
        <begin position="327"/>
        <end position="345"/>
    </location>
</feature>
<dbReference type="Proteomes" id="UP000234275">
    <property type="component" value="Unassembled WGS sequence"/>
</dbReference>
<feature type="transmembrane region" description="Helical" evidence="5">
    <location>
        <begin position="366"/>
        <end position="384"/>
    </location>
</feature>
<proteinExistence type="predicted"/>
<feature type="transmembrane region" description="Helical" evidence="5">
    <location>
        <begin position="58"/>
        <end position="82"/>
    </location>
</feature>
<evidence type="ECO:0000259" key="6">
    <source>
        <dbReference type="PROSITE" id="PS50850"/>
    </source>
</evidence>
<dbReference type="Gene3D" id="1.20.1250.20">
    <property type="entry name" value="MFS general substrate transporter like domains"/>
    <property type="match status" value="1"/>
</dbReference>
<gene>
    <name evidence="7" type="ORF">P170DRAFT_463213</name>
</gene>
<dbReference type="PANTHER" id="PTHR23502">
    <property type="entry name" value="MAJOR FACILITATOR SUPERFAMILY"/>
    <property type="match status" value="1"/>
</dbReference>
<dbReference type="GO" id="GO:0022857">
    <property type="term" value="F:transmembrane transporter activity"/>
    <property type="evidence" value="ECO:0007669"/>
    <property type="project" value="InterPro"/>
</dbReference>
<accession>A0A2I2GKZ4</accession>
<dbReference type="RefSeq" id="XP_024708865.1">
    <property type="nucleotide sequence ID" value="XM_024852153.1"/>
</dbReference>
<keyword evidence="8" id="KW-1185">Reference proteome</keyword>
<evidence type="ECO:0000256" key="5">
    <source>
        <dbReference type="SAM" id="Phobius"/>
    </source>
</evidence>
<reference evidence="7 8" key="1">
    <citation type="submission" date="2016-12" db="EMBL/GenBank/DDBJ databases">
        <title>The genomes of Aspergillus section Nigri reveals drivers in fungal speciation.</title>
        <authorList>
            <consortium name="DOE Joint Genome Institute"/>
            <person name="Vesth T.C."/>
            <person name="Nybo J."/>
            <person name="Theobald S."/>
            <person name="Brandl J."/>
            <person name="Frisvad J.C."/>
            <person name="Nielsen K.F."/>
            <person name="Lyhne E.K."/>
            <person name="Kogle M.E."/>
            <person name="Kuo A."/>
            <person name="Riley R."/>
            <person name="Clum A."/>
            <person name="Nolan M."/>
            <person name="Lipzen A."/>
            <person name="Salamov A."/>
            <person name="Henrissat B."/>
            <person name="Wiebenga A."/>
            <person name="De Vries R.P."/>
            <person name="Grigoriev I.V."/>
            <person name="Mortensen U.H."/>
            <person name="Andersen M.R."/>
            <person name="Baker S.E."/>
        </authorList>
    </citation>
    <scope>NUCLEOTIDE SEQUENCE [LARGE SCALE GENOMIC DNA]</scope>
    <source>
        <strain evidence="7 8">IBT 23096</strain>
    </source>
</reference>
<dbReference type="STRING" id="1392250.A0A2I2GKZ4"/>
<feature type="transmembrane region" description="Helical" evidence="5">
    <location>
        <begin position="462"/>
        <end position="482"/>
    </location>
</feature>